<organism evidence="2 3">
    <name type="scientific">Cryoendolithus antarcticus</name>
    <dbReference type="NCBI Taxonomy" id="1507870"/>
    <lineage>
        <taxon>Eukaryota</taxon>
        <taxon>Fungi</taxon>
        <taxon>Dikarya</taxon>
        <taxon>Ascomycota</taxon>
        <taxon>Pezizomycotina</taxon>
        <taxon>Dothideomycetes</taxon>
        <taxon>Dothideomycetidae</taxon>
        <taxon>Cladosporiales</taxon>
        <taxon>Cladosporiaceae</taxon>
        <taxon>Cryoendolithus</taxon>
    </lineage>
</organism>
<dbReference type="Proteomes" id="UP000192596">
    <property type="component" value="Unassembled WGS sequence"/>
</dbReference>
<dbReference type="PROSITE" id="PS50011">
    <property type="entry name" value="PROTEIN_KINASE_DOM"/>
    <property type="match status" value="1"/>
</dbReference>
<dbReference type="EMBL" id="NAJO01000098">
    <property type="protein sequence ID" value="OQN95407.1"/>
    <property type="molecule type" value="Genomic_DNA"/>
</dbReference>
<dbReference type="InterPro" id="IPR000719">
    <property type="entry name" value="Prot_kinase_dom"/>
</dbReference>
<evidence type="ECO:0000259" key="1">
    <source>
        <dbReference type="PROSITE" id="PS50011"/>
    </source>
</evidence>
<dbReference type="STRING" id="1507870.A0A1V8S8T6"/>
<protein>
    <recommendedName>
        <fullName evidence="1">Protein kinase domain-containing protein</fullName>
    </recommendedName>
</protein>
<feature type="domain" description="Protein kinase" evidence="1">
    <location>
        <begin position="36"/>
        <end position="306"/>
    </location>
</feature>
<name>A0A1V8S8T6_9PEZI</name>
<dbReference type="InParanoid" id="A0A1V8S8T6"/>
<dbReference type="GO" id="GO:0004672">
    <property type="term" value="F:protein kinase activity"/>
    <property type="evidence" value="ECO:0007669"/>
    <property type="project" value="InterPro"/>
</dbReference>
<dbReference type="AlphaFoldDB" id="A0A1V8S8T6"/>
<dbReference type="GO" id="GO:0005524">
    <property type="term" value="F:ATP binding"/>
    <property type="evidence" value="ECO:0007669"/>
    <property type="project" value="InterPro"/>
</dbReference>
<accession>A0A1V8S8T6</accession>
<sequence>MIADATDILSASLTKQDVNLFEVFAADSGAFRRTLFTYVDANERAWAGQVHNKRKYDLTEQDLRTNLRNIPDHVVFPKMSQDITLLPKHSDVTELFFKRPQIHCLLEEFGGRIVPQMLFEEVQVMEFLAQHPHPNIVTYHGCVVKRSHITGIALTRYQKILDHRFYDDASNLDLDRFERQCRDAINHIHSLGLAHNDLNPSNIALDKFDDPVILDWGSCKEFGGLLLSAGTPGWIENEFDVSKKEHDLFALDKIMAWMRTEKASFVDGPSRIQKGANTRMIFVEARCSYEVLLDQVVLNEKCIEDV</sequence>
<dbReference type="OrthoDB" id="4062651at2759"/>
<dbReference type="Gene3D" id="1.10.510.10">
    <property type="entry name" value="Transferase(Phosphotransferase) domain 1"/>
    <property type="match status" value="1"/>
</dbReference>
<evidence type="ECO:0000313" key="2">
    <source>
        <dbReference type="EMBL" id="OQN95407.1"/>
    </source>
</evidence>
<reference evidence="3" key="1">
    <citation type="submission" date="2017-03" db="EMBL/GenBank/DDBJ databases">
        <title>Genomes of endolithic fungi from Antarctica.</title>
        <authorList>
            <person name="Coleine C."/>
            <person name="Masonjones S."/>
            <person name="Stajich J.E."/>
        </authorList>
    </citation>
    <scope>NUCLEOTIDE SEQUENCE [LARGE SCALE GENOMIC DNA]</scope>
    <source>
        <strain evidence="3">CCFEE 5527</strain>
    </source>
</reference>
<comment type="caution">
    <text evidence="2">The sequence shown here is derived from an EMBL/GenBank/DDBJ whole genome shotgun (WGS) entry which is preliminary data.</text>
</comment>
<evidence type="ECO:0000313" key="3">
    <source>
        <dbReference type="Proteomes" id="UP000192596"/>
    </source>
</evidence>
<keyword evidence="3" id="KW-1185">Reference proteome</keyword>
<proteinExistence type="predicted"/>
<gene>
    <name evidence="2" type="ORF">B0A48_18593</name>
</gene>
<dbReference type="InterPro" id="IPR011009">
    <property type="entry name" value="Kinase-like_dom_sf"/>
</dbReference>
<dbReference type="SUPFAM" id="SSF56112">
    <property type="entry name" value="Protein kinase-like (PK-like)"/>
    <property type="match status" value="1"/>
</dbReference>
<dbReference type="Pfam" id="PF00069">
    <property type="entry name" value="Pkinase"/>
    <property type="match status" value="1"/>
</dbReference>